<reference evidence="1 2" key="1">
    <citation type="journal article" date="2007" name="Science">
        <title>The Chlamydomonas genome reveals the evolution of key animal and plant functions.</title>
        <authorList>
            <person name="Merchant S.S."/>
            <person name="Prochnik S.E."/>
            <person name="Vallon O."/>
            <person name="Harris E.H."/>
            <person name="Karpowicz S.J."/>
            <person name="Witman G.B."/>
            <person name="Terry A."/>
            <person name="Salamov A."/>
            <person name="Fritz-Laylin L.K."/>
            <person name="Marechal-Drouard L."/>
            <person name="Marshall W.F."/>
            <person name="Qu L.H."/>
            <person name="Nelson D.R."/>
            <person name="Sanderfoot A.A."/>
            <person name="Spalding M.H."/>
            <person name="Kapitonov V.V."/>
            <person name="Ren Q."/>
            <person name="Ferris P."/>
            <person name="Lindquist E."/>
            <person name="Shapiro H."/>
            <person name="Lucas S.M."/>
            <person name="Grimwood J."/>
            <person name="Schmutz J."/>
            <person name="Cardol P."/>
            <person name="Cerutti H."/>
            <person name="Chanfreau G."/>
            <person name="Chen C.L."/>
            <person name="Cognat V."/>
            <person name="Croft M.T."/>
            <person name="Dent R."/>
            <person name="Dutcher S."/>
            <person name="Fernandez E."/>
            <person name="Fukuzawa H."/>
            <person name="Gonzalez-Ballester D."/>
            <person name="Gonzalez-Halphen D."/>
            <person name="Hallmann A."/>
            <person name="Hanikenne M."/>
            <person name="Hippler M."/>
            <person name="Inwood W."/>
            <person name="Jabbari K."/>
            <person name="Kalanon M."/>
            <person name="Kuras R."/>
            <person name="Lefebvre P.A."/>
            <person name="Lemaire S.D."/>
            <person name="Lobanov A.V."/>
            <person name="Lohr M."/>
            <person name="Manuell A."/>
            <person name="Meier I."/>
            <person name="Mets L."/>
            <person name="Mittag M."/>
            <person name="Mittelmeier T."/>
            <person name="Moroney J.V."/>
            <person name="Moseley J."/>
            <person name="Napoli C."/>
            <person name="Nedelcu A.M."/>
            <person name="Niyogi K."/>
            <person name="Novoselov S.V."/>
            <person name="Paulsen I.T."/>
            <person name="Pazour G."/>
            <person name="Purton S."/>
            <person name="Ral J.P."/>
            <person name="Riano-Pachon D.M."/>
            <person name="Riekhof W."/>
            <person name="Rymarquis L."/>
            <person name="Schroda M."/>
            <person name="Stern D."/>
            <person name="Umen J."/>
            <person name="Willows R."/>
            <person name="Wilson N."/>
            <person name="Zimmer S.L."/>
            <person name="Allmer J."/>
            <person name="Balk J."/>
            <person name="Bisova K."/>
            <person name="Chen C.J."/>
            <person name="Elias M."/>
            <person name="Gendler K."/>
            <person name="Hauser C."/>
            <person name="Lamb M.R."/>
            <person name="Ledford H."/>
            <person name="Long J.C."/>
            <person name="Minagawa J."/>
            <person name="Page M.D."/>
            <person name="Pan J."/>
            <person name="Pootakham W."/>
            <person name="Roje S."/>
            <person name="Rose A."/>
            <person name="Stahlberg E."/>
            <person name="Terauchi A.M."/>
            <person name="Yang P."/>
            <person name="Ball S."/>
            <person name="Bowler C."/>
            <person name="Dieckmann C.L."/>
            <person name="Gladyshev V.N."/>
            <person name="Green P."/>
            <person name="Jorgensen R."/>
            <person name="Mayfield S."/>
            <person name="Mueller-Roeber B."/>
            <person name="Rajamani S."/>
            <person name="Sayre R.T."/>
            <person name="Brokstein P."/>
            <person name="Dubchak I."/>
            <person name="Goodstein D."/>
            <person name="Hornick L."/>
            <person name="Huang Y.W."/>
            <person name="Jhaveri J."/>
            <person name="Luo Y."/>
            <person name="Martinez D."/>
            <person name="Ngau W.C."/>
            <person name="Otillar B."/>
            <person name="Poliakov A."/>
            <person name="Porter A."/>
            <person name="Szajkowski L."/>
            <person name="Werner G."/>
            <person name="Zhou K."/>
            <person name="Grigoriev I.V."/>
            <person name="Rokhsar D.S."/>
            <person name="Grossman A.R."/>
        </authorList>
    </citation>
    <scope>NUCLEOTIDE SEQUENCE [LARGE SCALE GENOMIC DNA]</scope>
    <source>
        <strain evidence="2">CC-503</strain>
    </source>
</reference>
<organism evidence="1 2">
    <name type="scientific">Chlamydomonas reinhardtii</name>
    <name type="common">Chlamydomonas smithii</name>
    <dbReference type="NCBI Taxonomy" id="3055"/>
    <lineage>
        <taxon>Eukaryota</taxon>
        <taxon>Viridiplantae</taxon>
        <taxon>Chlorophyta</taxon>
        <taxon>core chlorophytes</taxon>
        <taxon>Chlorophyceae</taxon>
        <taxon>CS clade</taxon>
        <taxon>Chlamydomonadales</taxon>
        <taxon>Chlamydomonadaceae</taxon>
        <taxon>Chlamydomonas</taxon>
    </lineage>
</organism>
<accession>A0A2K3CW42</accession>
<dbReference type="KEGG" id="cre:CHLRE_16g685837v5"/>
<dbReference type="InParanoid" id="A0A2K3CW42"/>
<keyword evidence="2" id="KW-1185">Reference proteome</keyword>
<dbReference type="RefSeq" id="XP_042916282.1">
    <property type="nucleotide sequence ID" value="XM_043071551.1"/>
</dbReference>
<name>A0A2K3CW42_CHLRE</name>
<dbReference type="Proteomes" id="UP000006906">
    <property type="component" value="Chromosome 16"/>
</dbReference>
<evidence type="ECO:0000313" key="2">
    <source>
        <dbReference type="Proteomes" id="UP000006906"/>
    </source>
</evidence>
<dbReference type="Gramene" id="PNW72495">
    <property type="protein sequence ID" value="PNW72495"/>
    <property type="gene ID" value="CHLRE_16g685837v5"/>
</dbReference>
<evidence type="ECO:0000313" key="1">
    <source>
        <dbReference type="EMBL" id="PNW72495.1"/>
    </source>
</evidence>
<proteinExistence type="predicted"/>
<dbReference type="EMBL" id="CM008977">
    <property type="protein sequence ID" value="PNW72495.1"/>
    <property type="molecule type" value="Genomic_DNA"/>
</dbReference>
<gene>
    <name evidence="1" type="ORF">CHLRE_16g685837v5</name>
</gene>
<dbReference type="GeneID" id="66056754"/>
<protein>
    <submittedName>
        <fullName evidence="1">Uncharacterized protein</fullName>
    </submittedName>
</protein>
<sequence length="80" mass="8315">MVAVCSCPVVAGSLKLRATLDKGAIGGQALLPCDTVLVIPTRGRIQHEANTGLPNVDCVGYCIMQISGPHEVNLLVDIGM</sequence>
<dbReference type="AlphaFoldDB" id="A0A2K3CW42"/>